<evidence type="ECO:0000259" key="2">
    <source>
        <dbReference type="Pfam" id="PF08279"/>
    </source>
</evidence>
<proteinExistence type="predicted"/>
<dbReference type="SUPFAM" id="SSF46785">
    <property type="entry name" value="Winged helix' DNA-binding domain"/>
    <property type="match status" value="1"/>
</dbReference>
<dbReference type="Pfam" id="PF13280">
    <property type="entry name" value="WYL"/>
    <property type="match status" value="1"/>
</dbReference>
<dbReference type="InterPro" id="IPR036388">
    <property type="entry name" value="WH-like_DNA-bd_sf"/>
</dbReference>
<reference evidence="4 5" key="1">
    <citation type="submission" date="2019-12" db="EMBL/GenBank/DDBJ databases">
        <title>Complete genome sequence of Algicella marina strain 9Alg 56(T) isolated from the red alga Tichocarpus crinitus.</title>
        <authorList>
            <person name="Kim S.-G."/>
            <person name="Nedashkovskaya O.I."/>
        </authorList>
    </citation>
    <scope>NUCLEOTIDE SEQUENCE [LARGE SCALE GENOMIC DNA]</scope>
    <source>
        <strain evidence="4 5">9Alg 56</strain>
    </source>
</reference>
<dbReference type="Pfam" id="PF08279">
    <property type="entry name" value="HTH_11"/>
    <property type="match status" value="1"/>
</dbReference>
<accession>A0A6P1SXA4</accession>
<dbReference type="Gene3D" id="1.10.10.10">
    <property type="entry name" value="Winged helix-like DNA-binding domain superfamily/Winged helix DNA-binding domain"/>
    <property type="match status" value="1"/>
</dbReference>
<feature type="compositionally biased region" description="Basic residues" evidence="1">
    <location>
        <begin position="63"/>
        <end position="73"/>
    </location>
</feature>
<dbReference type="AlphaFoldDB" id="A0A6P1SXA4"/>
<evidence type="ECO:0000259" key="3">
    <source>
        <dbReference type="Pfam" id="PF13280"/>
    </source>
</evidence>
<dbReference type="EMBL" id="CP046620">
    <property type="protein sequence ID" value="QHQ33836.1"/>
    <property type="molecule type" value="Genomic_DNA"/>
</dbReference>
<organism evidence="4 5">
    <name type="scientific">Algicella marina</name>
    <dbReference type="NCBI Taxonomy" id="2683284"/>
    <lineage>
        <taxon>Bacteria</taxon>
        <taxon>Pseudomonadati</taxon>
        <taxon>Pseudomonadota</taxon>
        <taxon>Alphaproteobacteria</taxon>
        <taxon>Rhodobacterales</taxon>
        <taxon>Paracoccaceae</taxon>
        <taxon>Algicella</taxon>
    </lineage>
</organism>
<dbReference type="Proteomes" id="UP000464495">
    <property type="component" value="Chromosome"/>
</dbReference>
<keyword evidence="5" id="KW-1185">Reference proteome</keyword>
<gene>
    <name evidence="4" type="ORF">GO499_00900</name>
</gene>
<dbReference type="InterPro" id="IPR026881">
    <property type="entry name" value="WYL_dom"/>
</dbReference>
<evidence type="ECO:0000313" key="4">
    <source>
        <dbReference type="EMBL" id="QHQ33836.1"/>
    </source>
</evidence>
<feature type="domain" description="Helix-turn-helix type 11" evidence="2">
    <location>
        <begin position="83"/>
        <end position="137"/>
    </location>
</feature>
<dbReference type="PANTHER" id="PTHR34580">
    <property type="match status" value="1"/>
</dbReference>
<evidence type="ECO:0000313" key="5">
    <source>
        <dbReference type="Proteomes" id="UP000464495"/>
    </source>
</evidence>
<feature type="domain" description="WYL" evidence="3">
    <location>
        <begin position="216"/>
        <end position="278"/>
    </location>
</feature>
<dbReference type="InterPro" id="IPR036390">
    <property type="entry name" value="WH_DNA-bd_sf"/>
</dbReference>
<dbReference type="KEGG" id="amaq:GO499_00900"/>
<dbReference type="PROSITE" id="PS52050">
    <property type="entry name" value="WYL"/>
    <property type="match status" value="1"/>
</dbReference>
<feature type="region of interest" description="Disordered" evidence="1">
    <location>
        <begin position="36"/>
        <end position="74"/>
    </location>
</feature>
<name>A0A6P1SXA4_9RHOB</name>
<evidence type="ECO:0000256" key="1">
    <source>
        <dbReference type="SAM" id="MobiDB-lite"/>
    </source>
</evidence>
<protein>
    <submittedName>
        <fullName evidence="4">WYL domain-containing protein</fullName>
    </submittedName>
</protein>
<sequence length="306" mass="34263">MADAATRLQLQFRLPRRLHLRSFGLLGQPRRCRSCRRSLPQVSGKRPLSFPHRGRQREDGPRSHRSLLSRRKAGGGLSRRADRLFRLIAELRGRRLAVTGAALAEALEVSPRTVYRDVADLQASGVPITGEAGVGYRLDPGFELPPIMFTRAETLALLTGAAMVRAFTDPGMAAAAESAETKIRAILDDAALKALDEQPYRIPLLSRDTPLRITHQQLREAIFARRKLTLAYEDATGACTSRTVWPLGLMGWTGRWTLLAWCETREDYRNFRLDRITAMAEPGGEYPVRADRSLSHYLTSLDHTHS</sequence>
<dbReference type="PANTHER" id="PTHR34580:SF3">
    <property type="entry name" value="PROTEIN PAFB"/>
    <property type="match status" value="1"/>
</dbReference>
<dbReference type="InterPro" id="IPR013196">
    <property type="entry name" value="HTH_11"/>
</dbReference>
<dbReference type="InterPro" id="IPR051534">
    <property type="entry name" value="CBASS_pafABC_assoc_protein"/>
</dbReference>